<organism evidence="2 3">
    <name type="scientific">Actinomortierella ambigua</name>
    <dbReference type="NCBI Taxonomy" id="1343610"/>
    <lineage>
        <taxon>Eukaryota</taxon>
        <taxon>Fungi</taxon>
        <taxon>Fungi incertae sedis</taxon>
        <taxon>Mucoromycota</taxon>
        <taxon>Mortierellomycotina</taxon>
        <taxon>Mortierellomycetes</taxon>
        <taxon>Mortierellales</taxon>
        <taxon>Mortierellaceae</taxon>
        <taxon>Actinomortierella</taxon>
    </lineage>
</organism>
<keyword evidence="3" id="KW-1185">Reference proteome</keyword>
<dbReference type="AlphaFoldDB" id="A0A9P6Q7S5"/>
<sequence length="188" mass="20264">MDSIVIAAATVYNDILMVQYSPTGNGVGDLYAIWLKDMTKPLPFQIQRLSPGLRSLNHRLASMSLTTLHFKSPAPSKSLANGPDGGGTSPVDTAPQLLAQSPIDPNTSQSAAVTPAPPFGDLVLAMNRDDLKANLQAAAFHRALPSHLRRRLEVNLVQALTLGLRRPANFLPRFGLNPACHNPTFRLP</sequence>
<evidence type="ECO:0000256" key="1">
    <source>
        <dbReference type="SAM" id="MobiDB-lite"/>
    </source>
</evidence>
<feature type="region of interest" description="Disordered" evidence="1">
    <location>
        <begin position="73"/>
        <end position="114"/>
    </location>
</feature>
<comment type="caution">
    <text evidence="2">The sequence shown here is derived from an EMBL/GenBank/DDBJ whole genome shotgun (WGS) entry which is preliminary data.</text>
</comment>
<protein>
    <submittedName>
        <fullName evidence="2">Uncharacterized protein</fullName>
    </submittedName>
</protein>
<evidence type="ECO:0000313" key="2">
    <source>
        <dbReference type="EMBL" id="KAG0260336.1"/>
    </source>
</evidence>
<accession>A0A9P6Q7S5</accession>
<reference evidence="2" key="1">
    <citation type="journal article" date="2020" name="Fungal Divers.">
        <title>Resolving the Mortierellaceae phylogeny through synthesis of multi-gene phylogenetics and phylogenomics.</title>
        <authorList>
            <person name="Vandepol N."/>
            <person name="Liber J."/>
            <person name="Desiro A."/>
            <person name="Na H."/>
            <person name="Kennedy M."/>
            <person name="Barry K."/>
            <person name="Grigoriev I.V."/>
            <person name="Miller A.N."/>
            <person name="O'Donnell K."/>
            <person name="Stajich J.E."/>
            <person name="Bonito G."/>
        </authorList>
    </citation>
    <scope>NUCLEOTIDE SEQUENCE</scope>
    <source>
        <strain evidence="2">BC1065</strain>
    </source>
</reference>
<name>A0A9P6Q7S5_9FUNG</name>
<feature type="compositionally biased region" description="Polar residues" evidence="1">
    <location>
        <begin position="103"/>
        <end position="112"/>
    </location>
</feature>
<gene>
    <name evidence="2" type="ORF">DFQ27_003603</name>
</gene>
<dbReference type="EMBL" id="JAAAJB010000252">
    <property type="protein sequence ID" value="KAG0260336.1"/>
    <property type="molecule type" value="Genomic_DNA"/>
</dbReference>
<dbReference type="Proteomes" id="UP000807716">
    <property type="component" value="Unassembled WGS sequence"/>
</dbReference>
<proteinExistence type="predicted"/>
<evidence type="ECO:0000313" key="3">
    <source>
        <dbReference type="Proteomes" id="UP000807716"/>
    </source>
</evidence>